<dbReference type="FunFam" id="3.40.50.300:FF:003013">
    <property type="entry name" value="ATPase domain protein, putative"/>
    <property type="match status" value="1"/>
</dbReference>
<dbReference type="Gene3D" id="3.40.50.300">
    <property type="entry name" value="P-loop containing nucleotide triphosphate hydrolases"/>
    <property type="match status" value="1"/>
</dbReference>
<organism evidence="2">
    <name type="scientific">Trypanosoma vivax (strain Y486)</name>
    <dbReference type="NCBI Taxonomy" id="1055687"/>
    <lineage>
        <taxon>Eukaryota</taxon>
        <taxon>Discoba</taxon>
        <taxon>Euglenozoa</taxon>
        <taxon>Kinetoplastea</taxon>
        <taxon>Metakinetoplastina</taxon>
        <taxon>Trypanosomatida</taxon>
        <taxon>Trypanosomatidae</taxon>
        <taxon>Trypanosoma</taxon>
        <taxon>Duttonella</taxon>
    </lineage>
</organism>
<sequence>MKNEPVLDLYPSGTVVLLDDVEAVHSLLAMQSVSSRLELLVRRLLNSPGCAFVSSAVDIHHVPQWLLDTRTPITYHVPELTPSAMRRFVLTLPESCAHAACIKGIGEDFLASHLHTRRDLMLFLSHVGFEGSAVPHKDLVALHSSNCTGTPFGQTLPVYRKLFGLGTVMARMDALVGRFFELGGPAGCGTLASLASTTGILLHGPSGSGKTALAMRYGTLYPDRFFSVNCATLFSKYVGESEQRLRDLFHQARHRSPSVLFLDCVDVIGTSRGSFSSVSGSGSGGGVDVTRRMLAALLCELDGLSEVSPVLVVAATTVPDKIDNALLRQGRFETVLHVPPLDFEGAYQMSFDFFRCFRNTEESGELVESLSGLVAKHAEGCTAASLKAFLRVVLERHMDVSGETCTRGDAPYLPDVTLVLQRPSGHESSHSCQV</sequence>
<gene>
    <name evidence="2" type="ORF">TVY486_1105060</name>
</gene>
<proteinExistence type="predicted"/>
<dbReference type="InterPro" id="IPR027417">
    <property type="entry name" value="P-loop_NTPase"/>
</dbReference>
<dbReference type="InterPro" id="IPR003959">
    <property type="entry name" value="ATPase_AAA_core"/>
</dbReference>
<dbReference type="SUPFAM" id="SSF52540">
    <property type="entry name" value="P-loop containing nucleoside triphosphate hydrolases"/>
    <property type="match status" value="1"/>
</dbReference>
<protein>
    <submittedName>
        <fullName evidence="2">Putative ATPase domain protein</fullName>
    </submittedName>
</protein>
<dbReference type="EMBL" id="HE573027">
    <property type="protein sequence ID" value="CCC53022.1"/>
    <property type="molecule type" value="Genomic_DNA"/>
</dbReference>
<dbReference type="InterPro" id="IPR003593">
    <property type="entry name" value="AAA+_ATPase"/>
</dbReference>
<accession>G0UB35</accession>
<dbReference type="GO" id="GO:0005524">
    <property type="term" value="F:ATP binding"/>
    <property type="evidence" value="ECO:0007669"/>
    <property type="project" value="InterPro"/>
</dbReference>
<dbReference type="InterPro" id="IPR050168">
    <property type="entry name" value="AAA_ATPase_domain"/>
</dbReference>
<dbReference type="VEuPathDB" id="TriTrypDB:TvY486_1105060"/>
<evidence type="ECO:0000313" key="2">
    <source>
        <dbReference type="EMBL" id="CCC53022.1"/>
    </source>
</evidence>
<dbReference type="PANTHER" id="PTHR23077">
    <property type="entry name" value="AAA-FAMILY ATPASE"/>
    <property type="match status" value="1"/>
</dbReference>
<dbReference type="SMART" id="SM00382">
    <property type="entry name" value="AAA"/>
    <property type="match status" value="1"/>
</dbReference>
<dbReference type="Gene3D" id="1.10.8.60">
    <property type="match status" value="1"/>
</dbReference>
<evidence type="ECO:0000259" key="1">
    <source>
        <dbReference type="SMART" id="SM00382"/>
    </source>
</evidence>
<dbReference type="AlphaFoldDB" id="G0UB35"/>
<reference evidence="2" key="1">
    <citation type="journal article" date="2012" name="Proc. Natl. Acad. Sci. U.S.A.">
        <title>Antigenic diversity is generated by distinct evolutionary mechanisms in African trypanosome species.</title>
        <authorList>
            <person name="Jackson A.P."/>
            <person name="Berry A."/>
            <person name="Aslett M."/>
            <person name="Allison H.C."/>
            <person name="Burton P."/>
            <person name="Vavrova-Anderson J."/>
            <person name="Brown R."/>
            <person name="Browne H."/>
            <person name="Corton N."/>
            <person name="Hauser H."/>
            <person name="Gamble J."/>
            <person name="Gilderthorp R."/>
            <person name="Marcello L."/>
            <person name="McQuillan J."/>
            <person name="Otto T.D."/>
            <person name="Quail M.A."/>
            <person name="Sanders M.J."/>
            <person name="van Tonder A."/>
            <person name="Ginger M.L."/>
            <person name="Field M.C."/>
            <person name="Barry J.D."/>
            <person name="Hertz-Fowler C."/>
            <person name="Berriman M."/>
        </authorList>
    </citation>
    <scope>NUCLEOTIDE SEQUENCE</scope>
    <source>
        <strain evidence="2">Y486</strain>
    </source>
</reference>
<dbReference type="GO" id="GO:0016887">
    <property type="term" value="F:ATP hydrolysis activity"/>
    <property type="evidence" value="ECO:0007669"/>
    <property type="project" value="InterPro"/>
</dbReference>
<dbReference type="PANTHER" id="PTHR23077:SF196">
    <property type="entry name" value="ATPASE, PUTATIVE-RELATED"/>
    <property type="match status" value="1"/>
</dbReference>
<feature type="domain" description="AAA+ ATPase" evidence="1">
    <location>
        <begin position="196"/>
        <end position="342"/>
    </location>
</feature>
<dbReference type="Pfam" id="PF00004">
    <property type="entry name" value="AAA"/>
    <property type="match status" value="1"/>
</dbReference>
<name>G0UB35_TRYVY</name>